<keyword evidence="1" id="KW-0812">Transmembrane</keyword>
<evidence type="ECO:0000313" key="2">
    <source>
        <dbReference type="EMBL" id="RSE20071.1"/>
    </source>
</evidence>
<keyword evidence="1" id="KW-1133">Transmembrane helix</keyword>
<dbReference type="AlphaFoldDB" id="A0A3R9GIF1"/>
<proteinExistence type="predicted"/>
<evidence type="ECO:0000256" key="1">
    <source>
        <dbReference type="SAM" id="Phobius"/>
    </source>
</evidence>
<organism evidence="2 3">
    <name type="scientific">Acinetobacter johnsonii</name>
    <dbReference type="NCBI Taxonomy" id="40214"/>
    <lineage>
        <taxon>Bacteria</taxon>
        <taxon>Pseudomonadati</taxon>
        <taxon>Pseudomonadota</taxon>
        <taxon>Gammaproteobacteria</taxon>
        <taxon>Moraxellales</taxon>
        <taxon>Moraxellaceae</taxon>
        <taxon>Acinetobacter</taxon>
    </lineage>
</organism>
<feature type="transmembrane region" description="Helical" evidence="1">
    <location>
        <begin position="85"/>
        <end position="103"/>
    </location>
</feature>
<gene>
    <name evidence="2" type="ORF">EGT73_14975</name>
</gene>
<accession>A0A3R9GIF1</accession>
<reference evidence="2 3" key="1">
    <citation type="submission" date="2018-10" db="EMBL/GenBank/DDBJ databases">
        <title>Transmission dynamics of multidrug resistant bacteria on intensive care unit surfaces.</title>
        <authorList>
            <person name="D'Souza A.W."/>
            <person name="Potter R.F."/>
            <person name="Wallace M."/>
            <person name="Shupe A."/>
            <person name="Patel S."/>
            <person name="Sun S."/>
            <person name="Gul D."/>
            <person name="Kwon J.H."/>
            <person name="Andleeb S."/>
            <person name="Burnham C.-A.D."/>
            <person name="Dantas G."/>
        </authorList>
    </citation>
    <scope>NUCLEOTIDE SEQUENCE [LARGE SCALE GENOMIC DNA]</scope>
    <source>
        <strain evidence="2 3">AJ_385</strain>
    </source>
</reference>
<dbReference type="Proteomes" id="UP000277537">
    <property type="component" value="Unassembled WGS sequence"/>
</dbReference>
<dbReference type="EMBL" id="RHXE01000045">
    <property type="protein sequence ID" value="RSE20071.1"/>
    <property type="molecule type" value="Genomic_DNA"/>
</dbReference>
<sequence length="124" mass="14469">MHLKSYPKVANVFFITSFDVLKKTFFINVCYLHLQLDNKNFGEETLSNLFINHKNCPECGGRIKGYYYYCGQCGSQNVVNWKHTGIFLLIAGKIFLVAMLFLLKNFVQIHFFHKFHCANFLNNS</sequence>
<comment type="caution">
    <text evidence="2">The sequence shown here is derived from an EMBL/GenBank/DDBJ whole genome shotgun (WGS) entry which is preliminary data.</text>
</comment>
<keyword evidence="1" id="KW-0472">Membrane</keyword>
<protein>
    <submittedName>
        <fullName evidence="2">Zinc-ribbon domain-containing protein</fullName>
    </submittedName>
</protein>
<name>A0A3R9GIF1_ACIJO</name>
<evidence type="ECO:0000313" key="3">
    <source>
        <dbReference type="Proteomes" id="UP000277537"/>
    </source>
</evidence>